<evidence type="ECO:0000313" key="1">
    <source>
        <dbReference type="EMBL" id="MDO5973144.1"/>
    </source>
</evidence>
<sequence length="58" mass="6630">MRVKKSNYNSNNLNSLFSQKLSEANKALITLQSKNKDAPQTKLRKRYISLAAMLFPSK</sequence>
<proteinExistence type="predicted"/>
<reference evidence="1" key="1">
    <citation type="submission" date="2023-07" db="EMBL/GenBank/DDBJ databases">
        <title>Two novel species in the genus Flavivirga.</title>
        <authorList>
            <person name="Kwon K."/>
        </authorList>
    </citation>
    <scope>NUCLEOTIDE SEQUENCE</scope>
    <source>
        <strain evidence="1">KACC 14158</strain>
    </source>
</reference>
<organism evidence="1 2">
    <name type="scientific">Flavivirga jejuensis</name>
    <dbReference type="NCBI Taxonomy" id="870487"/>
    <lineage>
        <taxon>Bacteria</taxon>
        <taxon>Pseudomonadati</taxon>
        <taxon>Bacteroidota</taxon>
        <taxon>Flavobacteriia</taxon>
        <taxon>Flavobacteriales</taxon>
        <taxon>Flavobacteriaceae</taxon>
        <taxon>Flavivirga</taxon>
    </lineage>
</organism>
<protein>
    <submittedName>
        <fullName evidence="1">Uncharacterized protein</fullName>
    </submittedName>
</protein>
<evidence type="ECO:0000313" key="2">
    <source>
        <dbReference type="Proteomes" id="UP001176806"/>
    </source>
</evidence>
<accession>A0ABT8WJ05</accession>
<dbReference type="EMBL" id="JAUOEL010000001">
    <property type="protein sequence ID" value="MDO5973144.1"/>
    <property type="molecule type" value="Genomic_DNA"/>
</dbReference>
<comment type="caution">
    <text evidence="1">The sequence shown here is derived from an EMBL/GenBank/DDBJ whole genome shotgun (WGS) entry which is preliminary data.</text>
</comment>
<dbReference type="Proteomes" id="UP001176806">
    <property type="component" value="Unassembled WGS sequence"/>
</dbReference>
<gene>
    <name evidence="1" type="ORF">Q4Q40_03025</name>
</gene>
<keyword evidence="2" id="KW-1185">Reference proteome</keyword>
<name>A0ABT8WJ05_9FLAO</name>